<dbReference type="SUPFAM" id="SSF81324">
    <property type="entry name" value="Voltage-gated potassium channels"/>
    <property type="match status" value="1"/>
</dbReference>
<dbReference type="AlphaFoldDB" id="A0A6A8DGA1"/>
<sequence>MKIFKHKQTIYELFMVLLASLSIATIWNNTGYNSFIVWITWGIFAVDFAYRLYKSDNRWQYIKSNPFLLIAAIPLDAMFQLARFARILHLLRLKTITKYYTMPFMKLLKKQNMFLVSSIAILILLLSDIPLYLIESKLTSYWHALGTSLMSLTFFGQSDFEPTTVYAHILIVVLTIIGVILHGFVISTTIDLVYQSSWFSIFRRKTRLKKGSESK</sequence>
<feature type="transmembrane region" description="Helical" evidence="1">
    <location>
        <begin position="65"/>
        <end position="85"/>
    </location>
</feature>
<feature type="transmembrane region" description="Helical" evidence="1">
    <location>
        <begin position="113"/>
        <end position="134"/>
    </location>
</feature>
<dbReference type="OrthoDB" id="9785285at2"/>
<gene>
    <name evidence="2" type="ORF">GH741_16525</name>
</gene>
<keyword evidence="1" id="KW-0472">Membrane</keyword>
<comment type="caution">
    <text evidence="2">The sequence shown here is derived from an EMBL/GenBank/DDBJ whole genome shotgun (WGS) entry which is preliminary data.</text>
</comment>
<dbReference type="Gene3D" id="1.10.287.70">
    <property type="match status" value="1"/>
</dbReference>
<keyword evidence="1" id="KW-1133">Transmembrane helix</keyword>
<name>A0A6A8DGA1_9BACI</name>
<protein>
    <submittedName>
        <fullName evidence="2">Uncharacterized protein</fullName>
    </submittedName>
</protein>
<dbReference type="EMBL" id="WJNG01000015">
    <property type="protein sequence ID" value="MRH44250.1"/>
    <property type="molecule type" value="Genomic_DNA"/>
</dbReference>
<evidence type="ECO:0000313" key="3">
    <source>
        <dbReference type="Proteomes" id="UP000799092"/>
    </source>
</evidence>
<keyword evidence="1" id="KW-0812">Transmembrane</keyword>
<reference evidence="2" key="1">
    <citation type="submission" date="2019-11" db="EMBL/GenBank/DDBJ databases">
        <authorList>
            <person name="Li J."/>
        </authorList>
    </citation>
    <scope>NUCLEOTIDE SEQUENCE</scope>
    <source>
        <strain evidence="2">B6B</strain>
    </source>
</reference>
<dbReference type="RefSeq" id="WP_153737862.1">
    <property type="nucleotide sequence ID" value="NZ_WJNG01000015.1"/>
</dbReference>
<evidence type="ECO:0000313" key="2">
    <source>
        <dbReference type="EMBL" id="MRH44250.1"/>
    </source>
</evidence>
<accession>A0A6A8DGA1</accession>
<dbReference type="Proteomes" id="UP000799092">
    <property type="component" value="Unassembled WGS sequence"/>
</dbReference>
<proteinExistence type="predicted"/>
<evidence type="ECO:0000256" key="1">
    <source>
        <dbReference type="SAM" id="Phobius"/>
    </source>
</evidence>
<feature type="transmembrane region" description="Helical" evidence="1">
    <location>
        <begin position="35"/>
        <end position="53"/>
    </location>
</feature>
<organism evidence="2 3">
    <name type="scientific">Aquibacillus halophilus</name>
    <dbReference type="NCBI Taxonomy" id="930132"/>
    <lineage>
        <taxon>Bacteria</taxon>
        <taxon>Bacillati</taxon>
        <taxon>Bacillota</taxon>
        <taxon>Bacilli</taxon>
        <taxon>Bacillales</taxon>
        <taxon>Bacillaceae</taxon>
        <taxon>Aquibacillus</taxon>
    </lineage>
</organism>
<keyword evidence="3" id="KW-1185">Reference proteome</keyword>
<feature type="transmembrane region" description="Helical" evidence="1">
    <location>
        <begin position="9"/>
        <end position="29"/>
    </location>
</feature>
<feature type="transmembrane region" description="Helical" evidence="1">
    <location>
        <begin position="166"/>
        <end position="194"/>
    </location>
</feature>